<dbReference type="Proteomes" id="UP001162992">
    <property type="component" value="Chromosome 10"/>
</dbReference>
<name>A0ACC2CGM9_DIPCM</name>
<comment type="caution">
    <text evidence="1">The sequence shown here is derived from an EMBL/GenBank/DDBJ whole genome shotgun (WGS) entry which is preliminary data.</text>
</comment>
<protein>
    <submittedName>
        <fullName evidence="1">Uncharacterized protein</fullName>
    </submittedName>
</protein>
<gene>
    <name evidence="1" type="ORF">O6H91_10G050300</name>
</gene>
<proteinExistence type="predicted"/>
<accession>A0ACC2CGM9</accession>
<evidence type="ECO:0000313" key="2">
    <source>
        <dbReference type="Proteomes" id="UP001162992"/>
    </source>
</evidence>
<evidence type="ECO:0000313" key="1">
    <source>
        <dbReference type="EMBL" id="KAJ7541214.1"/>
    </source>
</evidence>
<keyword evidence="2" id="KW-1185">Reference proteome</keyword>
<sequence length="451" mass="50601">MDTGASSSSTSSTTSGSLNASNIGIVSSSSSLIQTSHGFESRAQYSQARMAPRMRYRDTEDECWSCLVIPITFWFFASMTLILGFYGSEKLVLGPNTSQLLSANSLLVNEIQVQDNQEPGPMLYGFSSRPELNVERNWSEYHEIALQADYHQEWPIWLNRGSNVTLNYTIWSTGFFDILIAVLKGSCGLHGWISDPMNPNLALSWHNVHGTGVFTFEADEDADYYFVIGNLNRHHVEVQLELLIHGMLYNTSNADFQCSMHNKFCGVSLFFPGPNFALLTTPDEGQGKQKAWYINLSYGHRWVTYILSLGFILSLVVVLLRITKKLRFTYRGSITQQTPLLSRKEGTGTGGSYGTIHRDYFPNLYNLQFETSDGDETGSKNDNLYDSRTCAVCYDAPRTSFFDPCGHCVTCYPCGLRIQIGEIGDSDEMGDYGTCPICRTKIQQVRKIYTA</sequence>
<dbReference type="EMBL" id="CM055101">
    <property type="protein sequence ID" value="KAJ7541214.1"/>
    <property type="molecule type" value="Genomic_DNA"/>
</dbReference>
<organism evidence="1 2">
    <name type="scientific">Diphasiastrum complanatum</name>
    <name type="common">Issler's clubmoss</name>
    <name type="synonym">Lycopodium complanatum</name>
    <dbReference type="NCBI Taxonomy" id="34168"/>
    <lineage>
        <taxon>Eukaryota</taxon>
        <taxon>Viridiplantae</taxon>
        <taxon>Streptophyta</taxon>
        <taxon>Embryophyta</taxon>
        <taxon>Tracheophyta</taxon>
        <taxon>Lycopodiopsida</taxon>
        <taxon>Lycopodiales</taxon>
        <taxon>Lycopodiaceae</taxon>
        <taxon>Lycopodioideae</taxon>
        <taxon>Diphasiastrum</taxon>
    </lineage>
</organism>
<reference evidence="2" key="1">
    <citation type="journal article" date="2024" name="Proc. Natl. Acad. Sci. U.S.A.">
        <title>Extraordinary preservation of gene collinearity over three hundred million years revealed in homosporous lycophytes.</title>
        <authorList>
            <person name="Li C."/>
            <person name="Wickell D."/>
            <person name="Kuo L.Y."/>
            <person name="Chen X."/>
            <person name="Nie B."/>
            <person name="Liao X."/>
            <person name="Peng D."/>
            <person name="Ji J."/>
            <person name="Jenkins J."/>
            <person name="Williams M."/>
            <person name="Shu S."/>
            <person name="Plott C."/>
            <person name="Barry K."/>
            <person name="Rajasekar S."/>
            <person name="Grimwood J."/>
            <person name="Han X."/>
            <person name="Sun S."/>
            <person name="Hou Z."/>
            <person name="He W."/>
            <person name="Dai G."/>
            <person name="Sun C."/>
            <person name="Schmutz J."/>
            <person name="Leebens-Mack J.H."/>
            <person name="Li F.W."/>
            <person name="Wang L."/>
        </authorList>
    </citation>
    <scope>NUCLEOTIDE SEQUENCE [LARGE SCALE GENOMIC DNA]</scope>
    <source>
        <strain evidence="2">cv. PW_Plant_1</strain>
    </source>
</reference>